<feature type="domain" description="TonB-dependent receptor-like beta-barrel" evidence="15">
    <location>
        <begin position="442"/>
        <end position="803"/>
    </location>
</feature>
<dbReference type="SUPFAM" id="SSF56935">
    <property type="entry name" value="Porins"/>
    <property type="match status" value="1"/>
</dbReference>
<evidence type="ECO:0000256" key="11">
    <source>
        <dbReference type="ARBA" id="ARBA00023237"/>
    </source>
</evidence>
<evidence type="ECO:0000256" key="12">
    <source>
        <dbReference type="PROSITE-ProRule" id="PRU01360"/>
    </source>
</evidence>
<evidence type="ECO:0000256" key="3">
    <source>
        <dbReference type="ARBA" id="ARBA00022452"/>
    </source>
</evidence>
<evidence type="ECO:0000256" key="14">
    <source>
        <dbReference type="SAM" id="SignalP"/>
    </source>
</evidence>
<accession>A0A097EHA1</accession>
<comment type="subcellular location">
    <subcellularLocation>
        <location evidence="1 12">Cell outer membrane</location>
        <topology evidence="1 12">Multi-pass membrane protein</topology>
    </subcellularLocation>
</comment>
<dbReference type="AlphaFoldDB" id="A0A097EHA1"/>
<keyword evidence="2 12" id="KW-0813">Transport</keyword>
<keyword evidence="9 13" id="KW-0798">TonB box</keyword>
<reference evidence="17 18" key="1">
    <citation type="submission" date="2014-09" db="EMBL/GenBank/DDBJ databases">
        <title>Using Illumina technology Improving SMRT sequencing Genome Assembly by RASTools.</title>
        <authorList>
            <person name="Zhou Y."/>
            <person name="Ma T."/>
            <person name="Liu T."/>
        </authorList>
    </citation>
    <scope>NUCLEOTIDE SEQUENCE [LARGE SCALE GENOMIC DNA]</scope>
    <source>
        <strain evidence="17 18">ATCC 55669</strain>
    </source>
</reference>
<evidence type="ECO:0000313" key="17">
    <source>
        <dbReference type="EMBL" id="AIT06936.1"/>
    </source>
</evidence>
<keyword evidence="7" id="KW-0408">Iron</keyword>
<dbReference type="PROSITE" id="PS52016">
    <property type="entry name" value="TONB_DEPENDENT_REC_3"/>
    <property type="match status" value="1"/>
</dbReference>
<dbReference type="KEGG" id="stax:MC45_11720"/>
<name>A0A097EHA1_9SPHN</name>
<keyword evidence="18" id="KW-1185">Reference proteome</keyword>
<dbReference type="Pfam" id="PF07715">
    <property type="entry name" value="Plug"/>
    <property type="match status" value="1"/>
</dbReference>
<dbReference type="InterPro" id="IPR000531">
    <property type="entry name" value="Beta-barrel_TonB"/>
</dbReference>
<dbReference type="eggNOG" id="COG1629">
    <property type="taxonomic scope" value="Bacteria"/>
</dbReference>
<keyword evidence="6 14" id="KW-0732">Signal</keyword>
<keyword evidence="5 12" id="KW-0812">Transmembrane</keyword>
<dbReference type="InterPro" id="IPR036942">
    <property type="entry name" value="Beta-barrel_TonB_sf"/>
</dbReference>
<evidence type="ECO:0000256" key="2">
    <source>
        <dbReference type="ARBA" id="ARBA00022448"/>
    </source>
</evidence>
<evidence type="ECO:0000259" key="15">
    <source>
        <dbReference type="Pfam" id="PF00593"/>
    </source>
</evidence>
<evidence type="ECO:0000259" key="16">
    <source>
        <dbReference type="Pfam" id="PF07715"/>
    </source>
</evidence>
<keyword evidence="3 12" id="KW-1134">Transmembrane beta strand</keyword>
<gene>
    <name evidence="17" type="ORF">MC45_11720</name>
</gene>
<dbReference type="HOGENOM" id="CLU_012070_1_0_5"/>
<dbReference type="eggNOG" id="COG4206">
    <property type="taxonomic scope" value="Bacteria"/>
</dbReference>
<evidence type="ECO:0000256" key="5">
    <source>
        <dbReference type="ARBA" id="ARBA00022692"/>
    </source>
</evidence>
<feature type="chain" id="PRO_5001929746" evidence="14">
    <location>
        <begin position="32"/>
        <end position="841"/>
    </location>
</feature>
<keyword evidence="11 12" id="KW-0998">Cell outer membrane</keyword>
<dbReference type="PANTHER" id="PTHR32552">
    <property type="entry name" value="FERRICHROME IRON RECEPTOR-RELATED"/>
    <property type="match status" value="1"/>
</dbReference>
<evidence type="ECO:0000256" key="7">
    <source>
        <dbReference type="ARBA" id="ARBA00023004"/>
    </source>
</evidence>
<keyword evidence="4" id="KW-0410">Iron transport</keyword>
<feature type="signal peptide" evidence="14">
    <location>
        <begin position="1"/>
        <end position="31"/>
    </location>
</feature>
<evidence type="ECO:0000256" key="6">
    <source>
        <dbReference type="ARBA" id="ARBA00022729"/>
    </source>
</evidence>
<sequence length="841" mass="90199">MLPIWRPPVLLARLSLTMITLGNVLPQAASAQDMPAEAEQKAGDPVRAPAKNTDIIVTAVARGRDRLDSAISTSSLRETEILKIAPRSTAEIFRNIPGIRSESSGGDGNANISIRGLPIATGGAKFLQLQEDGLPILEFGDITFGNADIFLRADLNLASVEAIRGGSASTFSSNSPGGVVNLISKTGEVAGGAIQASTGLDYDEHRVDFTYGGKVAEGTRFQVGGFYHQGEGPRHVGYDGTKGGQIKVNVTRAFTGGYVRLYGKLLDDRSAAYLPNPVRVTGSDGHPHYEDIPGFSIAHDALLSRYVTSNVTLDGHNNPVVDDLRDGQHPVVKAFGFETQVDLSGWMLTERFRYADISGRFISNFPAAVDGAAATAAATDLGGKGATLRYATGPAAGQTIADPSAINGNGLLARIVVFDVKLNSLNNVTNDLRVSRVDRVGKGDLTTTAGFYASRQTVDTDWLWTSTLTDVRGDGRAALVDVFDGRGRAVTQNGYYGFGASWFGGCCRRSYRVDYAVNAPFGSLNYKIGRVALGASVRYDYGSARGSIYGAELGGNRIGTTILDIDGDDRLSAPERRVAVIPLTSPAPVDYTWHYLSYSAGINLRVSEPFAVFARYSRGARANADRLLFGPQVSPVDGSLTNRDAAIDYVRQAEAGLKYRHDGLTANLTGFWAGTEEQNFEATRQTFIDRKYRAYGLEFDGGYGYGPFDLTVGATYTDAKVTEDALSPQSVGRTPRRQAALIFQATPQVTIDRFSVGANVVGTTSSYAQDVGNLRLPGFTQVNGFAQWRWTDRLLLSLNANNVFDVRGFTEAEDGSIPANGIVRARSINGRTTSLSLRVTL</sequence>
<dbReference type="STRING" id="1549858.MC45_11720"/>
<dbReference type="EMBL" id="CP009571">
    <property type="protein sequence ID" value="AIT06936.1"/>
    <property type="molecule type" value="Genomic_DNA"/>
</dbReference>
<evidence type="ECO:0000256" key="8">
    <source>
        <dbReference type="ARBA" id="ARBA00023065"/>
    </source>
</evidence>
<evidence type="ECO:0000256" key="9">
    <source>
        <dbReference type="ARBA" id="ARBA00023077"/>
    </source>
</evidence>
<dbReference type="InterPro" id="IPR039426">
    <property type="entry name" value="TonB-dep_rcpt-like"/>
</dbReference>
<dbReference type="PANTHER" id="PTHR32552:SF89">
    <property type="entry name" value="CATECHOLATE SIDEROPHORE RECEPTOR FIU"/>
    <property type="match status" value="1"/>
</dbReference>
<dbReference type="GO" id="GO:0009279">
    <property type="term" value="C:cell outer membrane"/>
    <property type="evidence" value="ECO:0007669"/>
    <property type="project" value="UniProtKB-SubCell"/>
</dbReference>
<dbReference type="GO" id="GO:0015344">
    <property type="term" value="F:siderophore uptake transmembrane transporter activity"/>
    <property type="evidence" value="ECO:0007669"/>
    <property type="project" value="TreeGrafter"/>
</dbReference>
<dbReference type="Pfam" id="PF00593">
    <property type="entry name" value="TonB_dep_Rec_b-barrel"/>
    <property type="match status" value="1"/>
</dbReference>
<organism evidence="17 18">
    <name type="scientific">Sphingomonas taxi</name>
    <dbReference type="NCBI Taxonomy" id="1549858"/>
    <lineage>
        <taxon>Bacteria</taxon>
        <taxon>Pseudomonadati</taxon>
        <taxon>Pseudomonadota</taxon>
        <taxon>Alphaproteobacteria</taxon>
        <taxon>Sphingomonadales</taxon>
        <taxon>Sphingomonadaceae</taxon>
        <taxon>Sphingomonas</taxon>
    </lineage>
</organism>
<evidence type="ECO:0000313" key="18">
    <source>
        <dbReference type="Proteomes" id="UP000033200"/>
    </source>
</evidence>
<evidence type="ECO:0000256" key="1">
    <source>
        <dbReference type="ARBA" id="ARBA00004571"/>
    </source>
</evidence>
<keyword evidence="10 12" id="KW-0472">Membrane</keyword>
<dbReference type="InterPro" id="IPR037066">
    <property type="entry name" value="Plug_dom_sf"/>
</dbReference>
<feature type="domain" description="TonB-dependent receptor plug" evidence="16">
    <location>
        <begin position="67"/>
        <end position="179"/>
    </location>
</feature>
<dbReference type="Gene3D" id="2.170.130.10">
    <property type="entry name" value="TonB-dependent receptor, plug domain"/>
    <property type="match status" value="1"/>
</dbReference>
<dbReference type="InterPro" id="IPR012910">
    <property type="entry name" value="Plug_dom"/>
</dbReference>
<dbReference type="Proteomes" id="UP000033200">
    <property type="component" value="Chromosome"/>
</dbReference>
<evidence type="ECO:0000256" key="4">
    <source>
        <dbReference type="ARBA" id="ARBA00022496"/>
    </source>
</evidence>
<comment type="similarity">
    <text evidence="12 13">Belongs to the TonB-dependent receptor family.</text>
</comment>
<proteinExistence type="inferred from homology"/>
<dbReference type="Gene3D" id="2.40.170.20">
    <property type="entry name" value="TonB-dependent receptor, beta-barrel domain"/>
    <property type="match status" value="1"/>
</dbReference>
<evidence type="ECO:0000256" key="10">
    <source>
        <dbReference type="ARBA" id="ARBA00023136"/>
    </source>
</evidence>
<protein>
    <submittedName>
        <fullName evidence="17">TonB-dependent receptor</fullName>
    </submittedName>
</protein>
<keyword evidence="17" id="KW-0675">Receptor</keyword>
<keyword evidence="8" id="KW-0406">Ion transport</keyword>
<evidence type="ECO:0000256" key="13">
    <source>
        <dbReference type="RuleBase" id="RU003357"/>
    </source>
</evidence>